<keyword evidence="7" id="KW-1185">Reference proteome</keyword>
<keyword evidence="2" id="KW-1133">Transmembrane helix</keyword>
<feature type="domain" description="Peptidase M16 N-terminal" evidence="4">
    <location>
        <begin position="68"/>
        <end position="157"/>
    </location>
</feature>
<dbReference type="RefSeq" id="WP_143488363.1">
    <property type="nucleotide sequence ID" value="NZ_VJOY01000007.1"/>
</dbReference>
<sequence>MRYLLTRLLGLTLLLSLPLHAEDRLQAEGYLLENGLQVLLKPTAERGHVSIRLVVGVGFDDFACVDQELPHLLEHLFFGGLDAGGEAALEARMQALGGEWNAFTGDGDTAYLVEAPAARQRAALDLLLDVLADTRLSDAGIAEAKRIVQRESGGNYSHLERWLDRQDLIGREAHQQLAVELGLACAERPQVAGLTRQRLEALRHDWYVPNNMTLIVVGDLDRDLPAYIERRFGALAEGPQMERRPLTSIRQPAAPRRTLSQGLFGEGAKLHWIFREPALDGADNETWELLRDYLEWSLYRRLRIEQGLSYGPWSERRAYGEESFLSLNADVERSDVARTERVLRELIEELRHDGLDPDTFARLQGAAVARQAWALQGDSDLADHYWYALGDYQDGRFGDDAARLRAVSLDQADQALRHLLEQPGYLRIEKPLLGFASLYWLGAGLALALPALLALLLVLRRGRRR</sequence>
<keyword evidence="2" id="KW-0812">Transmembrane</keyword>
<evidence type="ECO:0000313" key="7">
    <source>
        <dbReference type="Proteomes" id="UP000315235"/>
    </source>
</evidence>
<dbReference type="EMBL" id="VJOY01000007">
    <property type="protein sequence ID" value="TRX74537.1"/>
    <property type="molecule type" value="Genomic_DNA"/>
</dbReference>
<evidence type="ECO:0000256" key="3">
    <source>
        <dbReference type="SAM" id="SignalP"/>
    </source>
</evidence>
<feature type="domain" description="Peptidase M16 C-terminal" evidence="5">
    <location>
        <begin position="194"/>
        <end position="364"/>
    </location>
</feature>
<dbReference type="InterPro" id="IPR011765">
    <property type="entry name" value="Pept_M16_N"/>
</dbReference>
<organism evidence="6 7">
    <name type="scientific">Pseudomonas mangiferae</name>
    <dbReference type="NCBI Taxonomy" id="2593654"/>
    <lineage>
        <taxon>Bacteria</taxon>
        <taxon>Pseudomonadati</taxon>
        <taxon>Pseudomonadota</taxon>
        <taxon>Gammaproteobacteria</taxon>
        <taxon>Pseudomonadales</taxon>
        <taxon>Pseudomonadaceae</taxon>
        <taxon>Pseudomonas</taxon>
    </lineage>
</organism>
<dbReference type="Pfam" id="PF00675">
    <property type="entry name" value="Peptidase_M16"/>
    <property type="match status" value="1"/>
</dbReference>
<name>A0A553GYF9_9PSED</name>
<feature type="chain" id="PRO_5021780832" evidence="3">
    <location>
        <begin position="22"/>
        <end position="465"/>
    </location>
</feature>
<comment type="similarity">
    <text evidence="1">Belongs to the peptidase M16 family.</text>
</comment>
<protein>
    <submittedName>
        <fullName evidence="6">Insulinase family protein</fullName>
    </submittedName>
</protein>
<gene>
    <name evidence="6" type="ORF">FM069_11040</name>
</gene>
<keyword evidence="3" id="KW-0732">Signal</keyword>
<evidence type="ECO:0000313" key="6">
    <source>
        <dbReference type="EMBL" id="TRX74537.1"/>
    </source>
</evidence>
<dbReference type="OrthoDB" id="9811314at2"/>
<feature type="transmembrane region" description="Helical" evidence="2">
    <location>
        <begin position="438"/>
        <end position="459"/>
    </location>
</feature>
<dbReference type="AlphaFoldDB" id="A0A553GYF9"/>
<dbReference type="GO" id="GO:0046872">
    <property type="term" value="F:metal ion binding"/>
    <property type="evidence" value="ECO:0007669"/>
    <property type="project" value="InterPro"/>
</dbReference>
<dbReference type="InterPro" id="IPR050361">
    <property type="entry name" value="MPP/UQCRC_Complex"/>
</dbReference>
<reference evidence="6 7" key="1">
    <citation type="submission" date="2019-07" db="EMBL/GenBank/DDBJ databases">
        <title>Pseudomonas mangiferae sp. nov., isolated from bark of mango tree in Thailand.</title>
        <authorList>
            <person name="Srisuk N."/>
            <person name="Anurat P."/>
        </authorList>
    </citation>
    <scope>NUCLEOTIDE SEQUENCE [LARGE SCALE GENOMIC DNA]</scope>
    <source>
        <strain evidence="6 7">DMKU_BBB3-04</strain>
    </source>
</reference>
<dbReference type="InterPro" id="IPR007863">
    <property type="entry name" value="Peptidase_M16_C"/>
</dbReference>
<proteinExistence type="inferred from homology"/>
<dbReference type="PANTHER" id="PTHR11851">
    <property type="entry name" value="METALLOPROTEASE"/>
    <property type="match status" value="1"/>
</dbReference>
<dbReference type="Gene3D" id="3.30.830.10">
    <property type="entry name" value="Metalloenzyme, LuxS/M16 peptidase-like"/>
    <property type="match status" value="2"/>
</dbReference>
<evidence type="ECO:0000256" key="2">
    <source>
        <dbReference type="SAM" id="Phobius"/>
    </source>
</evidence>
<dbReference type="Pfam" id="PF05193">
    <property type="entry name" value="Peptidase_M16_C"/>
    <property type="match status" value="1"/>
</dbReference>
<comment type="caution">
    <text evidence="6">The sequence shown here is derived from an EMBL/GenBank/DDBJ whole genome shotgun (WGS) entry which is preliminary data.</text>
</comment>
<accession>A0A553GYF9</accession>
<dbReference type="SUPFAM" id="SSF63411">
    <property type="entry name" value="LuxS/MPP-like metallohydrolase"/>
    <property type="match status" value="2"/>
</dbReference>
<dbReference type="PANTHER" id="PTHR11851:SF49">
    <property type="entry name" value="MITOCHONDRIAL-PROCESSING PEPTIDASE SUBUNIT ALPHA"/>
    <property type="match status" value="1"/>
</dbReference>
<evidence type="ECO:0000256" key="1">
    <source>
        <dbReference type="ARBA" id="ARBA00007261"/>
    </source>
</evidence>
<evidence type="ECO:0000259" key="5">
    <source>
        <dbReference type="Pfam" id="PF05193"/>
    </source>
</evidence>
<evidence type="ECO:0000259" key="4">
    <source>
        <dbReference type="Pfam" id="PF00675"/>
    </source>
</evidence>
<feature type="signal peptide" evidence="3">
    <location>
        <begin position="1"/>
        <end position="21"/>
    </location>
</feature>
<dbReference type="InterPro" id="IPR011249">
    <property type="entry name" value="Metalloenz_LuxS/M16"/>
</dbReference>
<keyword evidence="2" id="KW-0472">Membrane</keyword>
<dbReference type="Proteomes" id="UP000315235">
    <property type="component" value="Unassembled WGS sequence"/>
</dbReference>